<name>A0A7C5T037_9AQUI</name>
<sequence length="98" mass="10420">MKKLLLAGATTLAVLSFALAEEGKAPNPADARISPQEAINTAKSNIQGNVLGYELEDEDGKLVYGVKIAKGSDVYDVKVDAQNGKVVKVEKDEEGEED</sequence>
<feature type="signal peptide" evidence="1">
    <location>
        <begin position="1"/>
        <end position="20"/>
    </location>
</feature>
<reference evidence="3" key="1">
    <citation type="journal article" date="2020" name="mSystems">
        <title>Genome- and Community-Level Interaction Insights into Carbon Utilization and Element Cycling Functions of Hydrothermarchaeota in Hydrothermal Sediment.</title>
        <authorList>
            <person name="Zhou Z."/>
            <person name="Liu Y."/>
            <person name="Xu W."/>
            <person name="Pan J."/>
            <person name="Luo Z.H."/>
            <person name="Li M."/>
        </authorList>
    </citation>
    <scope>NUCLEOTIDE SEQUENCE [LARGE SCALE GENOMIC DNA]</scope>
    <source>
        <strain evidence="3">SpSt-114</strain>
    </source>
</reference>
<comment type="caution">
    <text evidence="3">The sequence shown here is derived from an EMBL/GenBank/DDBJ whole genome shotgun (WGS) entry which is preliminary data.</text>
</comment>
<organism evidence="3">
    <name type="scientific">Thermocrinis ruber</name>
    <dbReference type="NCBI Taxonomy" id="75906"/>
    <lineage>
        <taxon>Bacteria</taxon>
        <taxon>Pseudomonadati</taxon>
        <taxon>Aquificota</taxon>
        <taxon>Aquificia</taxon>
        <taxon>Aquificales</taxon>
        <taxon>Aquificaceae</taxon>
        <taxon>Thermocrinis</taxon>
    </lineage>
</organism>
<gene>
    <name evidence="3" type="ORF">ENN04_09120</name>
</gene>
<accession>A0A7C5T037</accession>
<feature type="domain" description="PepSY" evidence="2">
    <location>
        <begin position="32"/>
        <end position="90"/>
    </location>
</feature>
<evidence type="ECO:0000256" key="1">
    <source>
        <dbReference type="SAM" id="SignalP"/>
    </source>
</evidence>
<dbReference type="Gene3D" id="3.10.450.40">
    <property type="match status" value="1"/>
</dbReference>
<evidence type="ECO:0000259" key="2">
    <source>
        <dbReference type="Pfam" id="PF03413"/>
    </source>
</evidence>
<keyword evidence="1" id="KW-0732">Signal</keyword>
<dbReference type="AlphaFoldDB" id="A0A7C5T037"/>
<proteinExistence type="predicted"/>
<protein>
    <submittedName>
        <fullName evidence="3">Peptidase M4</fullName>
    </submittedName>
</protein>
<evidence type="ECO:0000313" key="3">
    <source>
        <dbReference type="EMBL" id="HHO74769.1"/>
    </source>
</evidence>
<dbReference type="InterPro" id="IPR025711">
    <property type="entry name" value="PepSY"/>
</dbReference>
<dbReference type="Pfam" id="PF03413">
    <property type="entry name" value="PepSY"/>
    <property type="match status" value="1"/>
</dbReference>
<feature type="chain" id="PRO_5028140073" evidence="1">
    <location>
        <begin position="21"/>
        <end position="98"/>
    </location>
</feature>
<dbReference type="EMBL" id="DSAC01000114">
    <property type="protein sequence ID" value="HHO74769.1"/>
    <property type="molecule type" value="Genomic_DNA"/>
</dbReference>